<dbReference type="RefSeq" id="WP_183360450.1">
    <property type="nucleotide sequence ID" value="NZ_BLXZ01000003.1"/>
</dbReference>
<evidence type="ECO:0000313" key="2">
    <source>
        <dbReference type="Proteomes" id="UP000587586"/>
    </source>
</evidence>
<proteinExistence type="predicted"/>
<dbReference type="AlphaFoldDB" id="A0A6V8N682"/>
<dbReference type="Proteomes" id="UP000587586">
    <property type="component" value="Unassembled WGS sequence"/>
</dbReference>
<name>A0A6V8N682_9BACT</name>
<comment type="caution">
    <text evidence="1">The sequence shown here is derived from an EMBL/GenBank/DDBJ whole genome shotgun (WGS) entry which is preliminary data.</text>
</comment>
<organism evidence="1 2">
    <name type="scientific">Geomonas limicola</name>
    <dbReference type="NCBI Taxonomy" id="2740186"/>
    <lineage>
        <taxon>Bacteria</taxon>
        <taxon>Pseudomonadati</taxon>
        <taxon>Thermodesulfobacteriota</taxon>
        <taxon>Desulfuromonadia</taxon>
        <taxon>Geobacterales</taxon>
        <taxon>Geobacteraceae</taxon>
        <taxon>Geomonas</taxon>
    </lineage>
</organism>
<reference evidence="2" key="1">
    <citation type="submission" date="2020-06" db="EMBL/GenBank/DDBJ databases">
        <title>Draft genomic sequecing of Geomonas sp. Red745.</title>
        <authorList>
            <person name="Itoh H."/>
            <person name="Xu Z.X."/>
            <person name="Ushijima N."/>
            <person name="Masuda Y."/>
            <person name="Shiratori Y."/>
            <person name="Senoo K."/>
        </authorList>
    </citation>
    <scope>NUCLEOTIDE SEQUENCE [LARGE SCALE GENOMIC DNA]</scope>
    <source>
        <strain evidence="2">Red745</strain>
    </source>
</reference>
<accession>A0A6V8N682</accession>
<keyword evidence="2" id="KW-1185">Reference proteome</keyword>
<sequence length="93" mass="10415">MPCHSECKYHGFLGLEEWCRHPEHIEPLKPARQFAIMAAGGKCANWLAWEAKVMPHETPSWPMPVVMLQIVAVFAVYLHQVSTSQASGERSAA</sequence>
<evidence type="ECO:0000313" key="1">
    <source>
        <dbReference type="EMBL" id="GFO67910.1"/>
    </source>
</evidence>
<dbReference type="EMBL" id="BLXZ01000003">
    <property type="protein sequence ID" value="GFO67910.1"/>
    <property type="molecule type" value="Genomic_DNA"/>
</dbReference>
<protein>
    <submittedName>
        <fullName evidence="1">Uncharacterized protein</fullName>
    </submittedName>
</protein>
<gene>
    <name evidence="1" type="ORF">GMLC_14890</name>
</gene>